<evidence type="ECO:0000313" key="1">
    <source>
        <dbReference type="EMBL" id="GKV09482.1"/>
    </source>
</evidence>
<comment type="caution">
    <text evidence="1">The sequence shown here is derived from an EMBL/GenBank/DDBJ whole genome shotgun (WGS) entry which is preliminary data.</text>
</comment>
<evidence type="ECO:0000313" key="2">
    <source>
        <dbReference type="Proteomes" id="UP001054252"/>
    </source>
</evidence>
<organism evidence="1 2">
    <name type="scientific">Rubroshorea leprosula</name>
    <dbReference type="NCBI Taxonomy" id="152421"/>
    <lineage>
        <taxon>Eukaryota</taxon>
        <taxon>Viridiplantae</taxon>
        <taxon>Streptophyta</taxon>
        <taxon>Embryophyta</taxon>
        <taxon>Tracheophyta</taxon>
        <taxon>Spermatophyta</taxon>
        <taxon>Magnoliopsida</taxon>
        <taxon>eudicotyledons</taxon>
        <taxon>Gunneridae</taxon>
        <taxon>Pentapetalae</taxon>
        <taxon>rosids</taxon>
        <taxon>malvids</taxon>
        <taxon>Malvales</taxon>
        <taxon>Dipterocarpaceae</taxon>
        <taxon>Rubroshorea</taxon>
    </lineage>
</organism>
<reference evidence="1 2" key="1">
    <citation type="journal article" date="2021" name="Commun. Biol.">
        <title>The genome of Shorea leprosula (Dipterocarpaceae) highlights the ecological relevance of drought in aseasonal tropical rainforests.</title>
        <authorList>
            <person name="Ng K.K.S."/>
            <person name="Kobayashi M.J."/>
            <person name="Fawcett J.A."/>
            <person name="Hatakeyama M."/>
            <person name="Paape T."/>
            <person name="Ng C.H."/>
            <person name="Ang C.C."/>
            <person name="Tnah L.H."/>
            <person name="Lee C.T."/>
            <person name="Nishiyama T."/>
            <person name="Sese J."/>
            <person name="O'Brien M.J."/>
            <person name="Copetti D."/>
            <person name="Mohd Noor M.I."/>
            <person name="Ong R.C."/>
            <person name="Putra M."/>
            <person name="Sireger I.Z."/>
            <person name="Indrioko S."/>
            <person name="Kosugi Y."/>
            <person name="Izuno A."/>
            <person name="Isagi Y."/>
            <person name="Lee S.L."/>
            <person name="Shimizu K.K."/>
        </authorList>
    </citation>
    <scope>NUCLEOTIDE SEQUENCE [LARGE SCALE GENOMIC DNA]</scope>
    <source>
        <strain evidence="1">214</strain>
    </source>
</reference>
<name>A0AAV5JD94_9ROSI</name>
<accession>A0AAV5JD94</accession>
<dbReference type="Proteomes" id="UP001054252">
    <property type="component" value="Unassembled WGS sequence"/>
</dbReference>
<proteinExistence type="predicted"/>
<protein>
    <submittedName>
        <fullName evidence="1">Uncharacterized protein</fullName>
    </submittedName>
</protein>
<gene>
    <name evidence="1" type="ORF">SLEP1_g20972</name>
</gene>
<dbReference type="EMBL" id="BPVZ01000030">
    <property type="protein sequence ID" value="GKV09482.1"/>
    <property type="molecule type" value="Genomic_DNA"/>
</dbReference>
<keyword evidence="2" id="KW-1185">Reference proteome</keyword>
<sequence length="102" mass="11570">MVSLIRSKARSVVSSMAAYGSSPTPYPLSRFSALPNPFSGFPRIWVASNQIRLAEVKDTQLGVEEEFTSFKEQQYVPKSGAGMNMFDELKQRFLSFKKHKYL</sequence>
<dbReference type="AlphaFoldDB" id="A0AAV5JD94"/>